<dbReference type="GO" id="GO:0010181">
    <property type="term" value="F:FMN binding"/>
    <property type="evidence" value="ECO:0007669"/>
    <property type="project" value="InterPro"/>
</dbReference>
<evidence type="ECO:0000259" key="11">
    <source>
        <dbReference type="Pfam" id="PF07992"/>
    </source>
</evidence>
<evidence type="ECO:0000256" key="2">
    <source>
        <dbReference type="ARBA" id="ARBA00001966"/>
    </source>
</evidence>
<dbReference type="PANTHER" id="PTHR42917">
    <property type="entry name" value="2,4-DIENOYL-COA REDUCTASE"/>
    <property type="match status" value="1"/>
</dbReference>
<dbReference type="GO" id="GO:0051536">
    <property type="term" value="F:iron-sulfur cluster binding"/>
    <property type="evidence" value="ECO:0007669"/>
    <property type="project" value="UniProtKB-KW"/>
</dbReference>
<dbReference type="PANTHER" id="PTHR42917:SF2">
    <property type="entry name" value="2,4-DIENOYL-COA REDUCTASE [(2E)-ENOYL-COA-PRODUCING]"/>
    <property type="match status" value="1"/>
</dbReference>
<feature type="domain" description="NADH:flavin oxidoreductase/NADH oxidase N-terminal" evidence="10">
    <location>
        <begin position="21"/>
        <end position="353"/>
    </location>
</feature>
<evidence type="ECO:0000313" key="12">
    <source>
        <dbReference type="EMBL" id="TMJ01037.1"/>
    </source>
</evidence>
<feature type="domain" description="FAD/NAD(P)-binding" evidence="11">
    <location>
        <begin position="402"/>
        <end position="628"/>
    </location>
</feature>
<comment type="caution">
    <text evidence="12">The sequence shown here is derived from an EMBL/GenBank/DDBJ whole genome shotgun (WGS) entry which is preliminary data.</text>
</comment>
<evidence type="ECO:0000259" key="10">
    <source>
        <dbReference type="Pfam" id="PF00724"/>
    </source>
</evidence>
<dbReference type="InterPro" id="IPR013785">
    <property type="entry name" value="Aldolase_TIM"/>
</dbReference>
<organism evidence="12 13">
    <name type="scientific">Candidatus Segetimicrobium genomatis</name>
    <dbReference type="NCBI Taxonomy" id="2569760"/>
    <lineage>
        <taxon>Bacteria</taxon>
        <taxon>Bacillati</taxon>
        <taxon>Candidatus Sysuimicrobiota</taxon>
        <taxon>Candidatus Sysuimicrobiia</taxon>
        <taxon>Candidatus Sysuimicrobiales</taxon>
        <taxon>Candidatus Segetimicrobiaceae</taxon>
        <taxon>Candidatus Segetimicrobium</taxon>
    </lineage>
</organism>
<dbReference type="Pfam" id="PF07992">
    <property type="entry name" value="Pyr_redox_2"/>
    <property type="match status" value="1"/>
</dbReference>
<comment type="cofactor">
    <cofactor evidence="1">
        <name>FMN</name>
        <dbReference type="ChEBI" id="CHEBI:58210"/>
    </cofactor>
</comment>
<keyword evidence="5" id="KW-0288">FMN</keyword>
<dbReference type="Pfam" id="PF00724">
    <property type="entry name" value="Oxidored_FMN"/>
    <property type="match status" value="1"/>
</dbReference>
<evidence type="ECO:0000256" key="8">
    <source>
        <dbReference type="ARBA" id="ARBA00023004"/>
    </source>
</evidence>
<dbReference type="Gene3D" id="3.40.50.720">
    <property type="entry name" value="NAD(P)-binding Rossmann-like Domain"/>
    <property type="match status" value="1"/>
</dbReference>
<keyword evidence="6" id="KW-0479">Metal-binding</keyword>
<comment type="similarity">
    <text evidence="3">In the N-terminal section; belongs to the NADH:flavin oxidoreductase/NADH oxidase family.</text>
</comment>
<proteinExistence type="inferred from homology"/>
<reference evidence="12 13" key="1">
    <citation type="journal article" date="2019" name="Nat. Microbiol.">
        <title>Mediterranean grassland soil C-N compound turnover is dependent on rainfall and depth, and is mediated by genomically divergent microorganisms.</title>
        <authorList>
            <person name="Diamond S."/>
            <person name="Andeer P.F."/>
            <person name="Li Z."/>
            <person name="Crits-Christoph A."/>
            <person name="Burstein D."/>
            <person name="Anantharaman K."/>
            <person name="Lane K.R."/>
            <person name="Thomas B.C."/>
            <person name="Pan C."/>
            <person name="Northen T.R."/>
            <person name="Banfield J.F."/>
        </authorList>
    </citation>
    <scope>NUCLEOTIDE SEQUENCE [LARGE SCALE GENOMIC DNA]</scope>
    <source>
        <strain evidence="12">NP_4</strain>
    </source>
</reference>
<protein>
    <submittedName>
        <fullName evidence="12">FAD-dependent oxidoreductase</fullName>
    </submittedName>
</protein>
<dbReference type="Gene3D" id="3.20.20.70">
    <property type="entry name" value="Aldolase class I"/>
    <property type="match status" value="1"/>
</dbReference>
<evidence type="ECO:0000256" key="4">
    <source>
        <dbReference type="ARBA" id="ARBA00022630"/>
    </source>
</evidence>
<dbReference type="InterPro" id="IPR023753">
    <property type="entry name" value="FAD/NAD-binding_dom"/>
</dbReference>
<evidence type="ECO:0000256" key="7">
    <source>
        <dbReference type="ARBA" id="ARBA00023002"/>
    </source>
</evidence>
<evidence type="ECO:0000256" key="9">
    <source>
        <dbReference type="ARBA" id="ARBA00023014"/>
    </source>
</evidence>
<dbReference type="InterPro" id="IPR001155">
    <property type="entry name" value="OxRdtase_FMN_N"/>
</dbReference>
<dbReference type="PRINTS" id="PR00368">
    <property type="entry name" value="FADPNR"/>
</dbReference>
<dbReference type="GO" id="GO:0046872">
    <property type="term" value="F:metal ion binding"/>
    <property type="evidence" value="ECO:0007669"/>
    <property type="project" value="UniProtKB-KW"/>
</dbReference>
<keyword evidence="4" id="KW-0285">Flavoprotein</keyword>
<evidence type="ECO:0000313" key="13">
    <source>
        <dbReference type="Proteomes" id="UP000319353"/>
    </source>
</evidence>
<keyword evidence="9" id="KW-0411">Iron-sulfur</keyword>
<name>A0A537KZW9_9BACT</name>
<dbReference type="InterPro" id="IPR051793">
    <property type="entry name" value="NADH:flavin_oxidoreductase"/>
</dbReference>
<evidence type="ECO:0000256" key="3">
    <source>
        <dbReference type="ARBA" id="ARBA00011048"/>
    </source>
</evidence>
<gene>
    <name evidence="12" type="ORF">E6H01_08210</name>
</gene>
<accession>A0A537KZW9</accession>
<dbReference type="AlphaFoldDB" id="A0A537KZW9"/>
<dbReference type="SUPFAM" id="SSF51905">
    <property type="entry name" value="FAD/NAD(P)-binding domain"/>
    <property type="match status" value="1"/>
</dbReference>
<evidence type="ECO:0000256" key="6">
    <source>
        <dbReference type="ARBA" id="ARBA00022723"/>
    </source>
</evidence>
<dbReference type="EMBL" id="VBAL01000108">
    <property type="protein sequence ID" value="TMJ01037.1"/>
    <property type="molecule type" value="Genomic_DNA"/>
</dbReference>
<dbReference type="GO" id="GO:0016491">
    <property type="term" value="F:oxidoreductase activity"/>
    <property type="evidence" value="ECO:0007669"/>
    <property type="project" value="UniProtKB-KW"/>
</dbReference>
<dbReference type="Proteomes" id="UP000319353">
    <property type="component" value="Unassembled WGS sequence"/>
</dbReference>
<dbReference type="SUPFAM" id="SSF51395">
    <property type="entry name" value="FMN-linked oxidoreductases"/>
    <property type="match status" value="1"/>
</dbReference>
<evidence type="ECO:0000256" key="1">
    <source>
        <dbReference type="ARBA" id="ARBA00001917"/>
    </source>
</evidence>
<evidence type="ECO:0000256" key="5">
    <source>
        <dbReference type="ARBA" id="ARBA00022643"/>
    </source>
</evidence>
<keyword evidence="8" id="KW-0408">Iron</keyword>
<comment type="cofactor">
    <cofactor evidence="2">
        <name>[4Fe-4S] cluster</name>
        <dbReference type="ChEBI" id="CHEBI:49883"/>
    </cofactor>
</comment>
<keyword evidence="7" id="KW-0560">Oxidoreductase</keyword>
<sequence>MKLSPRRKEQIVTHATTFPRLFSPFPVRGFVLKNRIVSTSHDAHFGVNGLPTDRYIRYHVEKAKGGAAMVQAFGTTSVHPTSPGGSGNINNWDDSIIPPFRTLAEQVHAHGAIITCQLVHRGRRATSAVTRMPLLAPTDQPNERTGETPRAMSHGDIKMVIDAYAAAAERTCRAGFDGVEIAMFGDMLPDEFLSPTVNTRTDEYGGTFEHRLRFPTELLVAVREAIGRERLLIVRLSGDDFLPDELTLSERISVARLFEALDIVDLFSITGGTVKTLQGRPRHVPSSYFPHGVYLPLARAFKAQLRAPILYAGRIVHPEEAEAALAEGAADLIGMTRAIIADPEMPRKAAEGRIEDIRPCVGANEGCIGRLYQGLPIECVHNPLIGREAELADLHLAPMRRRVVVIGGGPAGLEAARVAALRGHEVILVERRAHLGGQVLTAAQAPGRGEFAGIVHWLERQLRKLGVDIRLGVEAGPHDVLALGGEVTILATGALPRMPNAKIAPGTRLLTVTDVLDGHVTPSRHVHMIVEDPHMAGPTTADFLAARGHVVTILTPSYTVGEALDDTLKPIILERLLTQGVRLVPLHRAIEIHPDRIVAVHTLTGERATFEAESVVVASGGRANDSLSDTLRGRIAALFVVGDAMAPRRVHDAVLEGTRVGRQV</sequence>
<dbReference type="Gene3D" id="3.50.50.60">
    <property type="entry name" value="FAD/NAD(P)-binding domain"/>
    <property type="match status" value="1"/>
</dbReference>
<dbReference type="InterPro" id="IPR036188">
    <property type="entry name" value="FAD/NAD-bd_sf"/>
</dbReference>